<evidence type="ECO:0000313" key="4">
    <source>
        <dbReference type="Proteomes" id="UP000239710"/>
    </source>
</evidence>
<dbReference type="STRING" id="56449.XBLMG947_4092"/>
<organism evidence="2 3">
    <name type="scientific">Xanthomonas bromi</name>
    <dbReference type="NCBI Taxonomy" id="56449"/>
    <lineage>
        <taxon>Bacteria</taxon>
        <taxon>Pseudomonadati</taxon>
        <taxon>Pseudomonadota</taxon>
        <taxon>Gammaproteobacteria</taxon>
        <taxon>Lysobacterales</taxon>
        <taxon>Lysobacteraceae</taxon>
        <taxon>Xanthomonas</taxon>
    </lineage>
</organism>
<gene>
    <name evidence="2" type="ORF">XBLMG947_4092</name>
    <name evidence="1" type="ORF">XbrCFBP1976_20770</name>
</gene>
<keyword evidence="4" id="KW-1185">Reference proteome</keyword>
<reference evidence="1 4" key="2">
    <citation type="submission" date="2016-08" db="EMBL/GenBank/DDBJ databases">
        <title>Evolution of the type three secretion system and type three effector repertoires in Xanthomonas.</title>
        <authorList>
            <person name="Merda D."/>
            <person name="Briand M."/>
            <person name="Bosis E."/>
            <person name="Rousseau C."/>
            <person name="Portier P."/>
            <person name="Jacques M.-A."/>
            <person name="Fischer-Le Saux M."/>
        </authorList>
    </citation>
    <scope>NUCLEOTIDE SEQUENCE [LARGE SCALE GENOMIC DNA]</scope>
    <source>
        <strain evidence="1 4">CFBP1976</strain>
    </source>
</reference>
<protein>
    <submittedName>
        <fullName evidence="2">Uncharacterized protein</fullName>
    </submittedName>
</protein>
<evidence type="ECO:0000313" key="1">
    <source>
        <dbReference type="EMBL" id="PPV04717.1"/>
    </source>
</evidence>
<dbReference type="RefSeq" id="WP_065470360.1">
    <property type="nucleotide sequence ID" value="NZ_FLTX01000101.1"/>
</dbReference>
<proteinExistence type="predicted"/>
<reference evidence="2 3" key="1">
    <citation type="submission" date="2016-06" db="EMBL/GenBank/DDBJ databases">
        <authorList>
            <person name="Kjaerup R.B."/>
            <person name="Dalgaard T.S."/>
            <person name="Juul-Madsen H.R."/>
        </authorList>
    </citation>
    <scope>NUCLEOTIDE SEQUENCE [LARGE SCALE GENOMIC DNA]</scope>
    <source>
        <strain evidence="2">LMG947</strain>
    </source>
</reference>
<evidence type="ECO:0000313" key="2">
    <source>
        <dbReference type="EMBL" id="SBV53275.1"/>
    </source>
</evidence>
<dbReference type="Proteomes" id="UP000239710">
    <property type="component" value="Unassembled WGS sequence"/>
</dbReference>
<dbReference type="EMBL" id="MDCE01000062">
    <property type="protein sequence ID" value="PPV04717.1"/>
    <property type="molecule type" value="Genomic_DNA"/>
</dbReference>
<sequence length="187" mass="20328">MTDAYTSERASFRERLARMSGGTTYRAPMEGHGTKSDTMPDVHTMAAALAYAREGESDIGPDIALAIVCQTDYRRQRIVTELAAALLAATGKVGERCAQVLPIICGRAYVAVVLGVQATPDPAWTIAERDWQLLAGLAEATLMQAAEAAIRRAAGSYHGRDLRRTVRKRVDRLASQSANRHIPYNAK</sequence>
<evidence type="ECO:0000313" key="3">
    <source>
        <dbReference type="Proteomes" id="UP000092503"/>
    </source>
</evidence>
<name>A0A1C3NS93_9XANT</name>
<dbReference type="EMBL" id="FLTX01000101">
    <property type="protein sequence ID" value="SBV53275.1"/>
    <property type="molecule type" value="Genomic_DNA"/>
</dbReference>
<dbReference type="Proteomes" id="UP000092503">
    <property type="component" value="Unassembled WGS sequence"/>
</dbReference>
<accession>A0A1C3NS93</accession>
<dbReference type="AlphaFoldDB" id="A0A1C3NS93"/>